<feature type="chain" id="PRO_5001487537" description="SCP domain-containing protein" evidence="1">
    <location>
        <begin position="24"/>
        <end position="143"/>
    </location>
</feature>
<evidence type="ECO:0000256" key="1">
    <source>
        <dbReference type="SAM" id="SignalP"/>
    </source>
</evidence>
<dbReference type="InterPro" id="IPR035109">
    <property type="entry name" value="ASPR"/>
</dbReference>
<evidence type="ECO:0008006" key="4">
    <source>
        <dbReference type="Google" id="ProtNLM"/>
    </source>
</evidence>
<feature type="signal peptide" evidence="1">
    <location>
        <begin position="1"/>
        <end position="23"/>
    </location>
</feature>
<dbReference type="Pfam" id="PF17641">
    <property type="entry name" value="ASPRs"/>
    <property type="match status" value="1"/>
</dbReference>
<dbReference type="Proteomes" id="UP000024635">
    <property type="component" value="Unassembled WGS sequence"/>
</dbReference>
<sequence length="143" mass="15911">MAASIRAIFLVVCVLSWCSNVLSTKLSDLPKCPKSEGVELPENIRSAIYEEVSKWTSKKPEYSCYLEGSAALTVLKNKGRSSSDDEVEMLRTGRWTPTFISDAVKWWAPELKKMTALKSIGCFYRASESGKKTARLACVFKSS</sequence>
<evidence type="ECO:0000313" key="3">
    <source>
        <dbReference type="Proteomes" id="UP000024635"/>
    </source>
</evidence>
<dbReference type="AlphaFoldDB" id="A0A016TS39"/>
<dbReference type="OrthoDB" id="5891254at2759"/>
<dbReference type="EMBL" id="JARK01001417">
    <property type="protein sequence ID" value="EYC05531.1"/>
    <property type="molecule type" value="Genomic_DNA"/>
</dbReference>
<keyword evidence="3" id="KW-1185">Reference proteome</keyword>
<proteinExistence type="predicted"/>
<evidence type="ECO:0000313" key="2">
    <source>
        <dbReference type="EMBL" id="EYC05531.1"/>
    </source>
</evidence>
<protein>
    <recommendedName>
        <fullName evidence="4">SCP domain-containing protein</fullName>
    </recommendedName>
</protein>
<keyword evidence="1" id="KW-0732">Signal</keyword>
<organism evidence="2 3">
    <name type="scientific">Ancylostoma ceylanicum</name>
    <dbReference type="NCBI Taxonomy" id="53326"/>
    <lineage>
        <taxon>Eukaryota</taxon>
        <taxon>Metazoa</taxon>
        <taxon>Ecdysozoa</taxon>
        <taxon>Nematoda</taxon>
        <taxon>Chromadorea</taxon>
        <taxon>Rhabditida</taxon>
        <taxon>Rhabditina</taxon>
        <taxon>Rhabditomorpha</taxon>
        <taxon>Strongyloidea</taxon>
        <taxon>Ancylostomatidae</taxon>
        <taxon>Ancylostomatinae</taxon>
        <taxon>Ancylostoma</taxon>
    </lineage>
</organism>
<accession>A0A016TS39</accession>
<gene>
    <name evidence="2" type="primary">Acey_s0081.g1426</name>
    <name evidence="2" type="synonym">ASPR-s0081.g1426</name>
    <name evidence="2" type="ORF">Y032_0081g1426</name>
</gene>
<comment type="caution">
    <text evidence="2">The sequence shown here is derived from an EMBL/GenBank/DDBJ whole genome shotgun (WGS) entry which is preliminary data.</text>
</comment>
<name>A0A016TS39_9BILA</name>
<reference evidence="3" key="1">
    <citation type="journal article" date="2015" name="Nat. Genet.">
        <title>The genome and transcriptome of the zoonotic hookworm Ancylostoma ceylanicum identify infection-specific gene families.</title>
        <authorList>
            <person name="Schwarz E.M."/>
            <person name="Hu Y."/>
            <person name="Antoshechkin I."/>
            <person name="Miller M.M."/>
            <person name="Sternberg P.W."/>
            <person name="Aroian R.V."/>
        </authorList>
    </citation>
    <scope>NUCLEOTIDE SEQUENCE</scope>
    <source>
        <strain evidence="3">HY135</strain>
    </source>
</reference>